<keyword evidence="2 4" id="KW-0067">ATP-binding</keyword>
<dbReference type="Proteomes" id="UP000266886">
    <property type="component" value="Unassembled WGS sequence"/>
</dbReference>
<dbReference type="PROSITE" id="PS50893">
    <property type="entry name" value="ABC_TRANSPORTER_2"/>
    <property type="match status" value="1"/>
</dbReference>
<evidence type="ECO:0000256" key="1">
    <source>
        <dbReference type="ARBA" id="ARBA00022741"/>
    </source>
</evidence>
<dbReference type="InterPro" id="IPR003439">
    <property type="entry name" value="ABC_transporter-like_ATP-bd"/>
</dbReference>
<dbReference type="InterPro" id="IPR017871">
    <property type="entry name" value="ABC_transporter-like_CS"/>
</dbReference>
<dbReference type="Pfam" id="PF00005">
    <property type="entry name" value="ABC_tran"/>
    <property type="match status" value="1"/>
</dbReference>
<evidence type="ECO:0000313" key="4">
    <source>
        <dbReference type="EMBL" id="RMD20726.1"/>
    </source>
</evidence>
<dbReference type="SUPFAM" id="SSF52540">
    <property type="entry name" value="P-loop containing nucleoside triphosphate hydrolases"/>
    <property type="match status" value="1"/>
</dbReference>
<dbReference type="InterPro" id="IPR015854">
    <property type="entry name" value="ABC_transpr_LolD-like"/>
</dbReference>
<name>A0ABX9UMM4_9CORY</name>
<accession>A0ABX9UMM4</accession>
<dbReference type="EMBL" id="RDRE01000001">
    <property type="protein sequence ID" value="RMD20726.1"/>
    <property type="molecule type" value="Genomic_DNA"/>
</dbReference>
<sequence>MKIAAPVLGQRMRSNKIGIVMVAIVWNKISFRYSKYGPYILRDAALSLSRPGIYAVRGPSGSGKSTVLDLLAGLRSPSEGRVTIDGKRFGKGAAKKLTSWRAAHVGYAPQAPTLLPSLSCRENLELAVHVAGRGLDAQGRDELLGTLGMQPFTEALPGELSGGQRQRVAVAQALASQPDLVLMDEPVSALDGANVTVVEDLLLQSAKRGAIVVYCSHRELFDGQAKTLLQMGHSS</sequence>
<reference evidence="4 5" key="1">
    <citation type="submission" date="2018-10" db="EMBL/GenBank/DDBJ databases">
        <title>Whole genome sequence of Corynebacterium gottingense DSM 130494T.</title>
        <authorList>
            <person name="Bernier A.-M."/>
            <person name="Bernard K."/>
        </authorList>
    </citation>
    <scope>NUCLEOTIDE SEQUENCE [LARGE SCALE GENOMIC DNA]</scope>
    <source>
        <strain evidence="4 5">DSM 103494</strain>
    </source>
</reference>
<dbReference type="PANTHER" id="PTHR24220">
    <property type="entry name" value="IMPORT ATP-BINDING PROTEIN"/>
    <property type="match status" value="1"/>
</dbReference>
<keyword evidence="5" id="KW-1185">Reference proteome</keyword>
<dbReference type="RefSeq" id="WP_122084714.1">
    <property type="nucleotide sequence ID" value="NZ_CBCRWO010000004.1"/>
</dbReference>
<dbReference type="SMART" id="SM00382">
    <property type="entry name" value="AAA"/>
    <property type="match status" value="1"/>
</dbReference>
<protein>
    <submittedName>
        <fullName evidence="4">ATP-binding cassette domain-containing protein</fullName>
    </submittedName>
</protein>
<evidence type="ECO:0000259" key="3">
    <source>
        <dbReference type="PROSITE" id="PS50893"/>
    </source>
</evidence>
<dbReference type="Gene3D" id="3.40.50.300">
    <property type="entry name" value="P-loop containing nucleotide triphosphate hydrolases"/>
    <property type="match status" value="1"/>
</dbReference>
<organism evidence="4 5">
    <name type="scientific">Corynebacterium gottingense</name>
    <dbReference type="NCBI Taxonomy" id="2041036"/>
    <lineage>
        <taxon>Bacteria</taxon>
        <taxon>Bacillati</taxon>
        <taxon>Actinomycetota</taxon>
        <taxon>Actinomycetes</taxon>
        <taxon>Mycobacteriales</taxon>
        <taxon>Corynebacteriaceae</taxon>
        <taxon>Corynebacterium</taxon>
    </lineage>
</organism>
<proteinExistence type="predicted"/>
<gene>
    <name evidence="4" type="ORF">EAW56_01125</name>
</gene>
<keyword evidence="1" id="KW-0547">Nucleotide-binding</keyword>
<feature type="domain" description="ABC transporter" evidence="3">
    <location>
        <begin position="24"/>
        <end position="233"/>
    </location>
</feature>
<dbReference type="GO" id="GO:0005524">
    <property type="term" value="F:ATP binding"/>
    <property type="evidence" value="ECO:0007669"/>
    <property type="project" value="UniProtKB-KW"/>
</dbReference>
<dbReference type="PROSITE" id="PS00211">
    <property type="entry name" value="ABC_TRANSPORTER_1"/>
    <property type="match status" value="1"/>
</dbReference>
<dbReference type="PANTHER" id="PTHR24220:SF684">
    <property type="entry name" value="FE(3+) IONS IMPORT ATP-BINDING PROTEIN FBPC"/>
    <property type="match status" value="1"/>
</dbReference>
<evidence type="ECO:0000256" key="2">
    <source>
        <dbReference type="ARBA" id="ARBA00022840"/>
    </source>
</evidence>
<comment type="caution">
    <text evidence="4">The sequence shown here is derived from an EMBL/GenBank/DDBJ whole genome shotgun (WGS) entry which is preliminary data.</text>
</comment>
<dbReference type="InterPro" id="IPR003593">
    <property type="entry name" value="AAA+_ATPase"/>
</dbReference>
<evidence type="ECO:0000313" key="5">
    <source>
        <dbReference type="Proteomes" id="UP000266886"/>
    </source>
</evidence>
<dbReference type="InterPro" id="IPR027417">
    <property type="entry name" value="P-loop_NTPase"/>
</dbReference>